<reference evidence="2 3" key="1">
    <citation type="submission" date="2023-07" db="EMBL/GenBank/DDBJ databases">
        <title>Genomic Encyclopedia of Type Strains, Phase IV (KMG-IV): sequencing the most valuable type-strain genomes for metagenomic binning, comparative biology and taxonomic classification.</title>
        <authorList>
            <person name="Goeker M."/>
        </authorList>
    </citation>
    <scope>NUCLEOTIDE SEQUENCE [LARGE SCALE GENOMIC DNA]</scope>
    <source>
        <strain evidence="2 3">DSM 100301</strain>
    </source>
</reference>
<protein>
    <submittedName>
        <fullName evidence="2">Uncharacterized protein YjiS (DUF1127 family)</fullName>
    </submittedName>
</protein>
<evidence type="ECO:0000313" key="2">
    <source>
        <dbReference type="EMBL" id="MDQ0454917.1"/>
    </source>
</evidence>
<comment type="caution">
    <text evidence="2">The sequence shown here is derived from an EMBL/GenBank/DDBJ whole genome shotgun (WGS) entry which is preliminary data.</text>
</comment>
<keyword evidence="3" id="KW-1185">Reference proteome</keyword>
<dbReference type="InterPro" id="IPR009506">
    <property type="entry name" value="YjiS-like"/>
</dbReference>
<dbReference type="Proteomes" id="UP001235269">
    <property type="component" value="Unassembled WGS sequence"/>
</dbReference>
<dbReference type="RefSeq" id="WP_307157126.1">
    <property type="nucleotide sequence ID" value="NZ_JAUSWH010000003.1"/>
</dbReference>
<name>A0ABU0I9M2_9HYPH</name>
<feature type="domain" description="YjiS-like" evidence="1">
    <location>
        <begin position="30"/>
        <end position="61"/>
    </location>
</feature>
<gene>
    <name evidence="2" type="ORF">QO005_001247</name>
</gene>
<accession>A0ABU0I9M2</accession>
<dbReference type="EMBL" id="JAUSWH010000003">
    <property type="protein sequence ID" value="MDQ0454917.1"/>
    <property type="molecule type" value="Genomic_DNA"/>
</dbReference>
<evidence type="ECO:0000259" key="1">
    <source>
        <dbReference type="Pfam" id="PF06568"/>
    </source>
</evidence>
<proteinExistence type="predicted"/>
<evidence type="ECO:0000313" key="3">
    <source>
        <dbReference type="Proteomes" id="UP001235269"/>
    </source>
</evidence>
<organism evidence="2 3">
    <name type="scientific">Rhizobium paknamense</name>
    <dbReference type="NCBI Taxonomy" id="1206817"/>
    <lineage>
        <taxon>Bacteria</taxon>
        <taxon>Pseudomonadati</taxon>
        <taxon>Pseudomonadota</taxon>
        <taxon>Alphaproteobacteria</taxon>
        <taxon>Hyphomicrobiales</taxon>
        <taxon>Rhizobiaceae</taxon>
        <taxon>Rhizobium/Agrobacterium group</taxon>
        <taxon>Rhizobium</taxon>
    </lineage>
</organism>
<sequence>MLTAERFGKTSQTASLSFVVMRLTEKVFAFARSLRNRRAVSGLTELDDTLLRDIGLTRAELNAVLSTAGLFEDPSRKLAVKARMPKYDLAEPPLG</sequence>
<dbReference type="Pfam" id="PF06568">
    <property type="entry name" value="YjiS-like"/>
    <property type="match status" value="1"/>
</dbReference>